<evidence type="ECO:0008006" key="4">
    <source>
        <dbReference type="Google" id="ProtNLM"/>
    </source>
</evidence>
<proteinExistence type="predicted"/>
<gene>
    <name evidence="2" type="ORF">BDA96_01G508200</name>
</gene>
<feature type="region of interest" description="Disordered" evidence="1">
    <location>
        <begin position="1"/>
        <end position="152"/>
    </location>
</feature>
<comment type="caution">
    <text evidence="2">The sequence shown here is derived from an EMBL/GenBank/DDBJ whole genome shotgun (WGS) entry which is preliminary data.</text>
</comment>
<name>A0A921S5L7_SORBI</name>
<accession>A0A921S5L7</accession>
<reference evidence="2" key="2">
    <citation type="submission" date="2020-10" db="EMBL/GenBank/DDBJ databases">
        <authorList>
            <person name="Cooper E.A."/>
            <person name="Brenton Z.W."/>
            <person name="Flinn B.S."/>
            <person name="Jenkins J."/>
            <person name="Shu S."/>
            <person name="Flowers D."/>
            <person name="Luo F."/>
            <person name="Wang Y."/>
            <person name="Xia P."/>
            <person name="Barry K."/>
            <person name="Daum C."/>
            <person name="Lipzen A."/>
            <person name="Yoshinaga Y."/>
            <person name="Schmutz J."/>
            <person name="Saski C."/>
            <person name="Vermerris W."/>
            <person name="Kresovich S."/>
        </authorList>
    </citation>
    <scope>NUCLEOTIDE SEQUENCE</scope>
</reference>
<dbReference type="AlphaFoldDB" id="A0A921S5L7"/>
<feature type="compositionally biased region" description="Basic and acidic residues" evidence="1">
    <location>
        <begin position="106"/>
        <end position="118"/>
    </location>
</feature>
<protein>
    <recommendedName>
        <fullName evidence="4">FBD domain-containing protein</fullName>
    </recommendedName>
</protein>
<evidence type="ECO:0000313" key="2">
    <source>
        <dbReference type="EMBL" id="KAG0552449.1"/>
    </source>
</evidence>
<organism evidence="2 3">
    <name type="scientific">Sorghum bicolor</name>
    <name type="common">Sorghum</name>
    <name type="synonym">Sorghum vulgare</name>
    <dbReference type="NCBI Taxonomy" id="4558"/>
    <lineage>
        <taxon>Eukaryota</taxon>
        <taxon>Viridiplantae</taxon>
        <taxon>Streptophyta</taxon>
        <taxon>Embryophyta</taxon>
        <taxon>Tracheophyta</taxon>
        <taxon>Spermatophyta</taxon>
        <taxon>Magnoliopsida</taxon>
        <taxon>Liliopsida</taxon>
        <taxon>Poales</taxon>
        <taxon>Poaceae</taxon>
        <taxon>PACMAD clade</taxon>
        <taxon>Panicoideae</taxon>
        <taxon>Andropogonodae</taxon>
        <taxon>Andropogoneae</taxon>
        <taxon>Sorghinae</taxon>
        <taxon>Sorghum</taxon>
    </lineage>
</organism>
<reference evidence="2" key="1">
    <citation type="journal article" date="2019" name="BMC Genomics">
        <title>A new reference genome for Sorghum bicolor reveals high levels of sequence similarity between sweet and grain genotypes: implications for the genetics of sugar metabolism.</title>
        <authorList>
            <person name="Cooper E.A."/>
            <person name="Brenton Z.W."/>
            <person name="Flinn B.S."/>
            <person name="Jenkins J."/>
            <person name="Shu S."/>
            <person name="Flowers D."/>
            <person name="Luo F."/>
            <person name="Wang Y."/>
            <person name="Xia P."/>
            <person name="Barry K."/>
            <person name="Daum C."/>
            <person name="Lipzen A."/>
            <person name="Yoshinaga Y."/>
            <person name="Schmutz J."/>
            <person name="Saski C."/>
            <person name="Vermerris W."/>
            <person name="Kresovich S."/>
        </authorList>
    </citation>
    <scope>NUCLEOTIDE SEQUENCE</scope>
</reference>
<dbReference type="Proteomes" id="UP000807115">
    <property type="component" value="Chromosome 1"/>
</dbReference>
<dbReference type="EMBL" id="CM027680">
    <property type="protein sequence ID" value="KAG0552449.1"/>
    <property type="molecule type" value="Genomic_DNA"/>
</dbReference>
<dbReference type="SUPFAM" id="SSF52047">
    <property type="entry name" value="RNI-like"/>
    <property type="match status" value="1"/>
</dbReference>
<sequence length="685" mass="75186">MGPRGDGDYRAGEAKGLSFGSYGGKKRLTDETASLSSGDECKKRPAGKPGQPFSDGEKEPNEGEAVFAGGEDNNYLHGVEADGYGAKKYRADEPHDGEAAPLLPDGKSKNLRADDPHRDNKKPHNYKGEEATHLFSNAKRKKPCDSEAAPLLPDGECKKCRHLFWNGERKTPHDGEAAPLFLSGEVEDGPRADEPVHLFPERDKYKGEAAPMFHGISGSGSEETSPPPPLADRTPALIAEALQASGPPPRRLIHRRSEDEDEDEKEDPVALALYWRGVEREDRYDPYVDYFFVGRPQAYSWYQIWRERPLQLHDAGLVAAVDSVIMWGAGLRSRYLDVSDHVTRVLEAHPGPVATLRLDASEFPSRQQLNRWMPLLSVKQAKQVILINLTTPIEETEVALDQLCSRGLTYLGVGFLNLQECLGKALVSAGDDGHPWSTLRHLSLTACLFLGPQLEQTVKDLWGLRTLRISNSELTQGCDEDNGLHIESPKLVCVVFSSCTATKKLVLGRAPALTTLQLGVRSAITSSATSPPIHIHFCECLHELHLSLPYHDITLWSSYTTKVNRKAMLSFRSLKTLVTIVNMANSAHSVDDDGQAILSLDSVPGINNSLQHLTVSHFTGGTREMSFIAAILKAARQLLSVAVHVHPNAATPLSLRETAKFLKERPTISKHCRIRVGPCSGCGSP</sequence>
<feature type="compositionally biased region" description="Basic and acidic residues" evidence="1">
    <location>
        <begin position="1"/>
        <end position="13"/>
    </location>
</feature>
<evidence type="ECO:0000256" key="1">
    <source>
        <dbReference type="SAM" id="MobiDB-lite"/>
    </source>
</evidence>
<feature type="compositionally biased region" description="Basic and acidic residues" evidence="1">
    <location>
        <begin position="89"/>
        <end position="98"/>
    </location>
</feature>
<evidence type="ECO:0000313" key="3">
    <source>
        <dbReference type="Proteomes" id="UP000807115"/>
    </source>
</evidence>